<feature type="region of interest" description="Disordered" evidence="4">
    <location>
        <begin position="1"/>
        <end position="27"/>
    </location>
</feature>
<dbReference type="OrthoDB" id="9180746at2"/>
<feature type="compositionally biased region" description="Basic and acidic residues" evidence="4">
    <location>
        <begin position="275"/>
        <end position="288"/>
    </location>
</feature>
<dbReference type="PANTHER" id="PTHR38106:SF1">
    <property type="entry name" value="RNA CHAPERONE PROQ"/>
    <property type="match status" value="1"/>
</dbReference>
<dbReference type="RefSeq" id="WP_128198080.1">
    <property type="nucleotide sequence ID" value="NZ_SACT01000002.1"/>
</dbReference>
<dbReference type="PANTHER" id="PTHR38106">
    <property type="entry name" value="RNA CHAPERONE PROQ"/>
    <property type="match status" value="1"/>
</dbReference>
<dbReference type="InterPro" id="IPR036442">
    <property type="entry name" value="ProQ/FinO_sf"/>
</dbReference>
<evidence type="ECO:0000256" key="1">
    <source>
        <dbReference type="ARBA" id="ARBA00022490"/>
    </source>
</evidence>
<feature type="domain" description="ProQ/FinO" evidence="5">
    <location>
        <begin position="73"/>
        <end position="184"/>
    </location>
</feature>
<dbReference type="Pfam" id="PF04352">
    <property type="entry name" value="ProQ"/>
    <property type="match status" value="1"/>
</dbReference>
<evidence type="ECO:0000313" key="7">
    <source>
        <dbReference type="Proteomes" id="UP000288178"/>
    </source>
</evidence>
<feature type="compositionally biased region" description="Pro residues" evidence="4">
    <location>
        <begin position="1"/>
        <end position="17"/>
    </location>
</feature>
<feature type="compositionally biased region" description="Basic and acidic residues" evidence="4">
    <location>
        <begin position="201"/>
        <end position="267"/>
    </location>
</feature>
<keyword evidence="2" id="KW-0694">RNA-binding</keyword>
<evidence type="ECO:0000256" key="2">
    <source>
        <dbReference type="ARBA" id="ARBA00022884"/>
    </source>
</evidence>
<evidence type="ECO:0000256" key="3">
    <source>
        <dbReference type="ARBA" id="ARBA00023186"/>
    </source>
</evidence>
<dbReference type="SMART" id="SM00945">
    <property type="entry name" value="ProQ"/>
    <property type="match status" value="1"/>
</dbReference>
<proteinExistence type="predicted"/>
<dbReference type="EMBL" id="SACT01000002">
    <property type="protein sequence ID" value="RVT52708.1"/>
    <property type="molecule type" value="Genomic_DNA"/>
</dbReference>
<reference evidence="6 7" key="1">
    <citation type="submission" date="2019-01" db="EMBL/GenBank/DDBJ databases">
        <authorList>
            <person name="Chen W.-M."/>
        </authorList>
    </citation>
    <scope>NUCLEOTIDE SEQUENCE [LARGE SCALE GENOMIC DNA]</scope>
    <source>
        <strain evidence="6 7">ICH-3</strain>
    </source>
</reference>
<gene>
    <name evidence="6" type="ORF">ENE75_09840</name>
</gene>
<organism evidence="6 7">
    <name type="scientific">Rubrivivax albus</name>
    <dbReference type="NCBI Taxonomy" id="2499835"/>
    <lineage>
        <taxon>Bacteria</taxon>
        <taxon>Pseudomonadati</taxon>
        <taxon>Pseudomonadota</taxon>
        <taxon>Betaproteobacteria</taxon>
        <taxon>Burkholderiales</taxon>
        <taxon>Sphaerotilaceae</taxon>
        <taxon>Rubrivivax</taxon>
    </lineage>
</organism>
<dbReference type="InterPro" id="IPR023529">
    <property type="entry name" value="ProQ"/>
</dbReference>
<dbReference type="InterPro" id="IPR016103">
    <property type="entry name" value="ProQ/FinO"/>
</dbReference>
<name>A0A437JYM6_9BURK</name>
<keyword evidence="3" id="KW-0143">Chaperone</keyword>
<evidence type="ECO:0000259" key="5">
    <source>
        <dbReference type="SMART" id="SM00945"/>
    </source>
</evidence>
<dbReference type="GO" id="GO:0010608">
    <property type="term" value="P:post-transcriptional regulation of gene expression"/>
    <property type="evidence" value="ECO:0007669"/>
    <property type="project" value="InterPro"/>
</dbReference>
<dbReference type="GO" id="GO:0005829">
    <property type="term" value="C:cytosol"/>
    <property type="evidence" value="ECO:0007669"/>
    <property type="project" value="TreeGrafter"/>
</dbReference>
<dbReference type="GO" id="GO:0033592">
    <property type="term" value="F:RNA strand annealing activity"/>
    <property type="evidence" value="ECO:0007669"/>
    <property type="project" value="InterPro"/>
</dbReference>
<sequence length="354" mass="37730">MSDPAVPPNDAPTPPAEVPAGVSADAPQDVAAAAMPMEILAPAEAEATPLDAAVGQLPAEASAPVEAPAPTPPGMSPAACGARLAELFPALFGTEGPPKPIKLRIHVDLQARAPGVFSRRVLGPFFARYTTSNAYLKVLSTATERFDLDGQPAGEVTEEHRSAAVAELARRREIAIAKRAAERGTGRAGAQGRAGAPAGETAERAGGERSRPERGPRRDGQHEGQRHGQRAGERGSDRGAHRGAGRDDRPPRPPRDGRPDRRRDDGPRGSAGRPPRADRPDRRPDARPAQRPAPAAEAPEPQDPAQRERALLLRQFESSPLTKANFCVLKRISEADLDAQLDVARRERAERHKR</sequence>
<evidence type="ECO:0000313" key="6">
    <source>
        <dbReference type="EMBL" id="RVT52708.1"/>
    </source>
</evidence>
<comment type="caution">
    <text evidence="6">The sequence shown here is derived from an EMBL/GenBank/DDBJ whole genome shotgun (WGS) entry which is preliminary data.</text>
</comment>
<accession>A0A437JYM6</accession>
<dbReference type="SUPFAM" id="SSF48657">
    <property type="entry name" value="FinO-like"/>
    <property type="match status" value="1"/>
</dbReference>
<feature type="compositionally biased region" description="Low complexity" evidence="4">
    <location>
        <begin position="289"/>
        <end position="299"/>
    </location>
</feature>
<keyword evidence="7" id="KW-1185">Reference proteome</keyword>
<dbReference type="AlphaFoldDB" id="A0A437JYM6"/>
<evidence type="ECO:0000256" key="4">
    <source>
        <dbReference type="SAM" id="MobiDB-lite"/>
    </source>
</evidence>
<keyword evidence="1" id="KW-0963">Cytoplasm</keyword>
<feature type="region of interest" description="Disordered" evidence="4">
    <location>
        <begin position="179"/>
        <end position="312"/>
    </location>
</feature>
<dbReference type="Proteomes" id="UP000288178">
    <property type="component" value="Unassembled WGS sequence"/>
</dbReference>
<dbReference type="Gene3D" id="1.10.1710.10">
    <property type="entry name" value="ProQ/FinO domain"/>
    <property type="match status" value="1"/>
</dbReference>
<feature type="compositionally biased region" description="Low complexity" evidence="4">
    <location>
        <begin position="188"/>
        <end position="199"/>
    </location>
</feature>
<dbReference type="GO" id="GO:0034057">
    <property type="term" value="F:RNA strand-exchange activity"/>
    <property type="evidence" value="ECO:0007669"/>
    <property type="project" value="InterPro"/>
</dbReference>
<protein>
    <submittedName>
        <fullName evidence="6">Prop effector ProQ</fullName>
    </submittedName>
</protein>